<organism evidence="1 2">
    <name type="scientific">Alcanivorax jadensis T9</name>
    <dbReference type="NCBI Taxonomy" id="1177181"/>
    <lineage>
        <taxon>Bacteria</taxon>
        <taxon>Pseudomonadati</taxon>
        <taxon>Pseudomonadota</taxon>
        <taxon>Gammaproteobacteria</taxon>
        <taxon>Oceanospirillales</taxon>
        <taxon>Alcanivoracaceae</taxon>
        <taxon>Alcanivorax</taxon>
    </lineage>
</organism>
<evidence type="ECO:0008006" key="3">
    <source>
        <dbReference type="Google" id="ProtNLM"/>
    </source>
</evidence>
<gene>
    <name evidence="1" type="ORF">T9A_02598</name>
</gene>
<evidence type="ECO:0000313" key="1">
    <source>
        <dbReference type="EMBL" id="KGD60421.1"/>
    </source>
</evidence>
<dbReference type="Proteomes" id="UP000029443">
    <property type="component" value="Unassembled WGS sequence"/>
</dbReference>
<comment type="caution">
    <text evidence="1">The sequence shown here is derived from an EMBL/GenBank/DDBJ whole genome shotgun (WGS) entry which is preliminary data.</text>
</comment>
<dbReference type="Gene3D" id="3.40.50.150">
    <property type="entry name" value="Vaccinia Virus protein VP39"/>
    <property type="match status" value="1"/>
</dbReference>
<accession>A0ABR4WBS7</accession>
<protein>
    <recommendedName>
        <fullName evidence="3">Methylase</fullName>
    </recommendedName>
</protein>
<dbReference type="EMBL" id="ARXU01000011">
    <property type="protein sequence ID" value="KGD60421.1"/>
    <property type="molecule type" value="Genomic_DNA"/>
</dbReference>
<reference evidence="1 2" key="1">
    <citation type="submission" date="2012-09" db="EMBL/GenBank/DDBJ databases">
        <title>Genome Sequence of alkane-degrading Bacterium Alcanivorax jadensis T9.</title>
        <authorList>
            <person name="Lai Q."/>
            <person name="Shao Z."/>
        </authorList>
    </citation>
    <scope>NUCLEOTIDE SEQUENCE [LARGE SCALE GENOMIC DNA]</scope>
    <source>
        <strain evidence="1 2">T9</strain>
    </source>
</reference>
<dbReference type="InterPro" id="IPR029063">
    <property type="entry name" value="SAM-dependent_MTases_sf"/>
</dbReference>
<dbReference type="PANTHER" id="PTHR20974">
    <property type="entry name" value="UPF0585 PROTEIN CG18661"/>
    <property type="match status" value="1"/>
</dbReference>
<proteinExistence type="predicted"/>
<sequence>MTERPYSQAAENNKAPILSVLQQHCQAPGALLEIGAGTGQHAAWLSGRLPHLHWQPSDVAANLPHIRQWLSDPGSQALPPVELDVAAQWPAGPFDYLFTANTFHIMAAPLVETCIREGCRQLTGQGKFLVYGPFNYDGQYTSDSNRQFDQWLKEMDDNRGIRDHEWVVEQFVRQHRQLLADHEMPANNRLLVFGRD</sequence>
<name>A0ABR4WBS7_9GAMM</name>
<dbReference type="PANTHER" id="PTHR20974:SF0">
    <property type="entry name" value="UPF0585 PROTEIN CG18661"/>
    <property type="match status" value="1"/>
</dbReference>
<dbReference type="InterPro" id="IPR010342">
    <property type="entry name" value="DUF938"/>
</dbReference>
<keyword evidence="2" id="KW-1185">Reference proteome</keyword>
<dbReference type="RefSeq" id="WP_035249212.1">
    <property type="nucleotide sequence ID" value="NZ_ARXU01000011.1"/>
</dbReference>
<dbReference type="Pfam" id="PF06080">
    <property type="entry name" value="DUF938"/>
    <property type="match status" value="1"/>
</dbReference>
<evidence type="ECO:0000313" key="2">
    <source>
        <dbReference type="Proteomes" id="UP000029443"/>
    </source>
</evidence>
<dbReference type="SUPFAM" id="SSF53335">
    <property type="entry name" value="S-adenosyl-L-methionine-dependent methyltransferases"/>
    <property type="match status" value="1"/>
</dbReference>